<organism evidence="2 3">
    <name type="scientific">Blattamonas nauphoetae</name>
    <dbReference type="NCBI Taxonomy" id="2049346"/>
    <lineage>
        <taxon>Eukaryota</taxon>
        <taxon>Metamonada</taxon>
        <taxon>Preaxostyla</taxon>
        <taxon>Oxymonadida</taxon>
        <taxon>Blattamonas</taxon>
    </lineage>
</organism>
<accession>A0ABQ9XY57</accession>
<proteinExistence type="predicted"/>
<keyword evidence="3" id="KW-1185">Reference proteome</keyword>
<evidence type="ECO:0000313" key="2">
    <source>
        <dbReference type="EMBL" id="KAK2956435.1"/>
    </source>
</evidence>
<dbReference type="Proteomes" id="UP001281761">
    <property type="component" value="Unassembled WGS sequence"/>
</dbReference>
<protein>
    <submittedName>
        <fullName evidence="2">Uncharacterized protein</fullName>
    </submittedName>
</protein>
<comment type="caution">
    <text evidence="2">The sequence shown here is derived from an EMBL/GenBank/DDBJ whole genome shotgun (WGS) entry which is preliminary data.</text>
</comment>
<feature type="compositionally biased region" description="Polar residues" evidence="1">
    <location>
        <begin position="84"/>
        <end position="97"/>
    </location>
</feature>
<feature type="compositionally biased region" description="Polar residues" evidence="1">
    <location>
        <begin position="298"/>
        <end position="321"/>
    </location>
</feature>
<feature type="compositionally biased region" description="Polar residues" evidence="1">
    <location>
        <begin position="129"/>
        <end position="152"/>
    </location>
</feature>
<evidence type="ECO:0000256" key="1">
    <source>
        <dbReference type="SAM" id="MobiDB-lite"/>
    </source>
</evidence>
<feature type="compositionally biased region" description="Basic and acidic residues" evidence="1">
    <location>
        <begin position="286"/>
        <end position="295"/>
    </location>
</feature>
<gene>
    <name evidence="2" type="ORF">BLNAU_8658</name>
</gene>
<evidence type="ECO:0000313" key="3">
    <source>
        <dbReference type="Proteomes" id="UP001281761"/>
    </source>
</evidence>
<name>A0ABQ9XY57_9EUKA</name>
<feature type="region of interest" description="Disordered" evidence="1">
    <location>
        <begin position="25"/>
        <end position="97"/>
    </location>
</feature>
<feature type="region of interest" description="Disordered" evidence="1">
    <location>
        <begin position="109"/>
        <end position="152"/>
    </location>
</feature>
<feature type="region of interest" description="Disordered" evidence="1">
    <location>
        <begin position="280"/>
        <end position="324"/>
    </location>
</feature>
<reference evidence="2 3" key="1">
    <citation type="journal article" date="2022" name="bioRxiv">
        <title>Genomics of Preaxostyla Flagellates Illuminates Evolutionary Transitions and the Path Towards Mitochondrial Loss.</title>
        <authorList>
            <person name="Novak L.V.F."/>
            <person name="Treitli S.C."/>
            <person name="Pyrih J."/>
            <person name="Halakuc P."/>
            <person name="Pipaliya S.V."/>
            <person name="Vacek V."/>
            <person name="Brzon O."/>
            <person name="Soukal P."/>
            <person name="Eme L."/>
            <person name="Dacks J.B."/>
            <person name="Karnkowska A."/>
            <person name="Elias M."/>
            <person name="Hampl V."/>
        </authorList>
    </citation>
    <scope>NUCLEOTIDE SEQUENCE [LARGE SCALE GENOMIC DNA]</scope>
    <source>
        <strain evidence="2">NAU3</strain>
        <tissue evidence="2">Gut</tissue>
    </source>
</reference>
<dbReference type="EMBL" id="JARBJD010000056">
    <property type="protein sequence ID" value="KAK2956435.1"/>
    <property type="molecule type" value="Genomic_DNA"/>
</dbReference>
<sequence>MQDVPLTAVTLNPFSEAGFQMKSNRTSYEYAPEREMTTKTTRTRRLSDNQDDDPFTSHLRQISLPPPDNQPQHDPIPDIITDSPHWSSPSPNTNDNAVTENNIQILDTQSQSFQKSRYRNPSGLEDLGFSSTDTSFSLRTSPRANQRRSGVTTQLPTHFVHLRSPLVHNPPFDRVSLNVPHRHKTDKFSGRASLPFTDSEEDLKLTRRQRSGYPLARSDVKPNVSLQNTHAHSPMSHHDALSPPSFTSHTNYSAQTTFDGFAPSERNQIAPFLYRQQTDGSTDLITRSEDDRDGSAWDSDTIQPITPHSEYPHNSSPTNKRGQYRKRHPLTSANKTVASFPVHFDDTPTMRIAPKAHKKEPTERTDLCDSPHTSFSSALSIIDSTVHPLSSLNDYIFQLSSKPSSEHTYSSLNSPSMSPISTDALPSLETMSVHPFDGFERVGMNEDYDHELHPEANGSVDVSRSVNVTVGGRQDSWRGDSVDMSEDCVLARTVLRHDQPLPNDLGSLTTLQQSGITQTTPVSTQHRHVFRFIPFEDDGDTKSMDQAQPTLTLSEESSFRVPRSVRRRSSAFRIRSLSAEGLCSKEDSEESEGRLIDDSQTMPIPLSHLDLSARDPQRTRSRMVISTKQDAATLRSDTSSLPTRTMTRFLRRTATRKTDSRRNGRRELRQKEVRTGFSLGNRIQTSLSQKATEQAIFRVTLCIHQNHLSRSIKASPRHYPREPVHHHPNDISFHEGEGNRSENITTMEDLFIRLPFLAAVDDRGISFLSDSSHNINENDLSFTIAMTDLLSYQQTSDESLSVELRPSCPILSSFLHESVTSLQIQFHDEPNMHRFIHLISPSITVSRSIPRSP</sequence>
<feature type="region of interest" description="Disordered" evidence="1">
    <location>
        <begin position="207"/>
        <end position="242"/>
    </location>
</feature>